<feature type="region of interest" description="Disordered" evidence="2">
    <location>
        <begin position="77"/>
        <end position="310"/>
    </location>
</feature>
<name>A0A815Q6Z2_ADIRI</name>
<dbReference type="AlphaFoldDB" id="A0A815Q6Z2"/>
<dbReference type="EMBL" id="CAJNOJ010000471">
    <property type="protein sequence ID" value="CAF1459750.1"/>
    <property type="molecule type" value="Genomic_DNA"/>
</dbReference>
<accession>A0A815Q6Z2</accession>
<gene>
    <name evidence="3" type="ORF">EDS130_LOCUS40072</name>
</gene>
<evidence type="ECO:0000313" key="4">
    <source>
        <dbReference type="Proteomes" id="UP000663852"/>
    </source>
</evidence>
<feature type="compositionally biased region" description="Low complexity" evidence="2">
    <location>
        <begin position="208"/>
        <end position="219"/>
    </location>
</feature>
<protein>
    <submittedName>
        <fullName evidence="3">Uncharacterized protein</fullName>
    </submittedName>
</protein>
<feature type="compositionally biased region" description="Pro residues" evidence="2">
    <location>
        <begin position="238"/>
        <end position="252"/>
    </location>
</feature>
<feature type="compositionally biased region" description="Polar residues" evidence="2">
    <location>
        <begin position="364"/>
        <end position="373"/>
    </location>
</feature>
<comment type="caution">
    <text evidence="3">The sequence shown here is derived from an EMBL/GenBank/DDBJ whole genome shotgun (WGS) entry which is preliminary data.</text>
</comment>
<feature type="region of interest" description="Disordered" evidence="2">
    <location>
        <begin position="364"/>
        <end position="400"/>
    </location>
</feature>
<evidence type="ECO:0000256" key="1">
    <source>
        <dbReference type="SAM" id="Coils"/>
    </source>
</evidence>
<organism evidence="3 4">
    <name type="scientific">Adineta ricciae</name>
    <name type="common">Rotifer</name>
    <dbReference type="NCBI Taxonomy" id="249248"/>
    <lineage>
        <taxon>Eukaryota</taxon>
        <taxon>Metazoa</taxon>
        <taxon>Spiralia</taxon>
        <taxon>Gnathifera</taxon>
        <taxon>Rotifera</taxon>
        <taxon>Eurotatoria</taxon>
        <taxon>Bdelloidea</taxon>
        <taxon>Adinetida</taxon>
        <taxon>Adinetidae</taxon>
        <taxon>Adineta</taxon>
    </lineage>
</organism>
<proteinExistence type="predicted"/>
<feature type="compositionally biased region" description="Pro residues" evidence="2">
    <location>
        <begin position="298"/>
        <end position="307"/>
    </location>
</feature>
<feature type="compositionally biased region" description="Pro residues" evidence="2">
    <location>
        <begin position="193"/>
        <end position="207"/>
    </location>
</feature>
<feature type="coiled-coil region" evidence="1">
    <location>
        <begin position="516"/>
        <end position="543"/>
    </location>
</feature>
<sequence>MDTLCNMIIVVKQNDVLIEIIHSGCNCYISLIVSEEEVVNLKCFSYFKQSHQKKMNADYSFTDPTWKLPPITNPSSMHSVTYDASQLPPNQNTNDDASTWNNQPSNVRYNPPINQQEQGEYYSQPDPYSQPPPQPYQQPEQQFFQSGPPVSQHPPPQPQPYRQPEQQFFQPRPSVSRLPLQPHQQEQEKQFPQPGPPASHLPSPPYQQPEQQFFQPRPSVSRLPLQPHQQEQEKQFPQPGPPTSHLPSPPYQQPEQQFFQPGPPASHPFHQSYQQPEEHLMHNRFPPSRPQMGERPKPPGPPAPSQPPQFYQPARERFIEQNAPQPPPVPHPQFNQQSTNQHRNIVNHSDNFDFAHNTNTEYHMPRQQQQQRNHGLPNAEHNNQGGNFPPLPQPAPRRLQNADHNHQSFFTDLAPNQENDHSLEMHNFEQKTKSHSRSTNDDMFDSIQSTNHRSNKMNIHEYLYGLSVADSGSYVKTFKNQRRLLSDERNNHRGVMNEYKSFLQNGGFGPQFGKVNQQTLQEKMEIENKKKLYSKQVRAINQQKIEDQMRLKNSGEQLRNRTYAAPVIQHRRQHELTSHLLFTPEVKEFERKIKRDHDASCKCSLHSRPFHSSA</sequence>
<reference evidence="3" key="1">
    <citation type="submission" date="2021-02" db="EMBL/GenBank/DDBJ databases">
        <authorList>
            <person name="Nowell W R."/>
        </authorList>
    </citation>
    <scope>NUCLEOTIDE SEQUENCE</scope>
</reference>
<evidence type="ECO:0000313" key="3">
    <source>
        <dbReference type="EMBL" id="CAF1459750.1"/>
    </source>
</evidence>
<feature type="compositionally biased region" description="Polar residues" evidence="2">
    <location>
        <begin position="77"/>
        <end position="118"/>
    </location>
</feature>
<feature type="compositionally biased region" description="Low complexity" evidence="2">
    <location>
        <begin position="162"/>
        <end position="173"/>
    </location>
</feature>
<keyword evidence="1" id="KW-0175">Coiled coil</keyword>
<feature type="compositionally biased region" description="Pro residues" evidence="2">
    <location>
        <begin position="151"/>
        <end position="161"/>
    </location>
</feature>
<feature type="compositionally biased region" description="Low complexity" evidence="2">
    <location>
        <begin position="137"/>
        <end position="150"/>
    </location>
</feature>
<evidence type="ECO:0000256" key="2">
    <source>
        <dbReference type="SAM" id="MobiDB-lite"/>
    </source>
</evidence>
<dbReference type="Proteomes" id="UP000663852">
    <property type="component" value="Unassembled WGS sequence"/>
</dbReference>